<accession>A0ABP8V3E8</accession>
<dbReference type="Gene3D" id="6.10.250.2700">
    <property type="match status" value="1"/>
</dbReference>
<proteinExistence type="predicted"/>
<sequence>MLQEVILQVQLTTESQYHELKHEISDVRSDLHKEIAGVRTEMANLSRQFRITFGGLITTIMSVFFVNWYFHQ</sequence>
<reference evidence="3" key="1">
    <citation type="journal article" date="2019" name="Int. J. Syst. Evol. Microbiol.">
        <title>The Global Catalogue of Microorganisms (GCM) 10K type strain sequencing project: providing services to taxonomists for standard genome sequencing and annotation.</title>
        <authorList>
            <consortium name="The Broad Institute Genomics Platform"/>
            <consortium name="The Broad Institute Genome Sequencing Center for Infectious Disease"/>
            <person name="Wu L."/>
            <person name="Ma J."/>
        </authorList>
    </citation>
    <scope>NUCLEOTIDE SEQUENCE [LARGE SCALE GENOMIC DNA]</scope>
    <source>
        <strain evidence="3">JCM 17805</strain>
    </source>
</reference>
<keyword evidence="1" id="KW-0812">Transmembrane</keyword>
<gene>
    <name evidence="2" type="ORF">GCM10023116_28120</name>
</gene>
<dbReference type="Proteomes" id="UP001500604">
    <property type="component" value="Unassembled WGS sequence"/>
</dbReference>
<protein>
    <submittedName>
        <fullName evidence="2">Uncharacterized protein</fullName>
    </submittedName>
</protein>
<evidence type="ECO:0000313" key="2">
    <source>
        <dbReference type="EMBL" id="GAA4650529.1"/>
    </source>
</evidence>
<keyword evidence="3" id="KW-1185">Reference proteome</keyword>
<name>A0ABP8V3E8_9GAMM</name>
<keyword evidence="1" id="KW-1133">Transmembrane helix</keyword>
<comment type="caution">
    <text evidence="2">The sequence shown here is derived from an EMBL/GenBank/DDBJ whole genome shotgun (WGS) entry which is preliminary data.</text>
</comment>
<organism evidence="2 3">
    <name type="scientific">Kistimonas scapharcae</name>
    <dbReference type="NCBI Taxonomy" id="1036133"/>
    <lineage>
        <taxon>Bacteria</taxon>
        <taxon>Pseudomonadati</taxon>
        <taxon>Pseudomonadota</taxon>
        <taxon>Gammaproteobacteria</taxon>
        <taxon>Oceanospirillales</taxon>
        <taxon>Endozoicomonadaceae</taxon>
        <taxon>Kistimonas</taxon>
    </lineage>
</organism>
<feature type="transmembrane region" description="Helical" evidence="1">
    <location>
        <begin position="49"/>
        <end position="70"/>
    </location>
</feature>
<dbReference type="EMBL" id="BAABFL010000403">
    <property type="protein sequence ID" value="GAA4650529.1"/>
    <property type="molecule type" value="Genomic_DNA"/>
</dbReference>
<keyword evidence="1" id="KW-0472">Membrane</keyword>
<evidence type="ECO:0000313" key="3">
    <source>
        <dbReference type="Proteomes" id="UP001500604"/>
    </source>
</evidence>
<evidence type="ECO:0000256" key="1">
    <source>
        <dbReference type="SAM" id="Phobius"/>
    </source>
</evidence>